<dbReference type="EMBL" id="AOGT01000151">
    <property type="protein sequence ID" value="EMG50679.1"/>
    <property type="molecule type" value="Genomic_DNA"/>
</dbReference>
<dbReference type="HOGENOM" id="CLU_330367_0_0_1"/>
<dbReference type="PANTHER" id="PTHR28037:SF1">
    <property type="entry name" value="ALCOHOL O-ACETYLTRANSFERASE 1-RELATED"/>
    <property type="match status" value="1"/>
</dbReference>
<protein>
    <recommendedName>
        <fullName evidence="3">N-acetyltransferase</fullName>
    </recommendedName>
</protein>
<dbReference type="PANTHER" id="PTHR28037">
    <property type="entry name" value="ALCOHOL O-ACETYLTRANSFERASE 1-RELATED"/>
    <property type="match status" value="1"/>
</dbReference>
<dbReference type="InterPro" id="IPR010828">
    <property type="entry name" value="Atf2/Sli1-like"/>
</dbReference>
<sequence>MTSFRPASFFERYQICRTENKYYSNFNVTAEYPFEITKEKLSQALSNIISKNPILACNFFGTKNEHDFKDYVLKSIPITYDSIVETTEYDIEPKFFEFLNSIYFEMNCSEPLWKLFIKGNRITLCCNHGFFDGNSGVFFHKDLLAEFEQLGNDVEFKEVLNSGDEVISLPDSVDDVCPLYKPSLWFTISTLGVFLTPKWIQNLFSRSSYPVFQSDRPVQPRQHVSYRIIKVSADQLDNIISFTHSCSTKFTPWFLTKTLETFQTLYPDKAMKTTTPLNGRRYYPLDKYQVAVATSEMTIQPISNPIQTMRNITDSLYRDLETRNPFYMAGMLKYINIGDYFKSKIGVYSRATIEVSNIGKLPIPCWFSQDNGLSAYVQFSVISSPEKKKVQLFYPDFLFFLQQQLLLVMSRINKTPELATEDVIVRGSIDAIESILPRFLANSSIKSTPESLQSGIEAYDEFLTSIKKLFNEKPLDQYQYLWLEGIYKLTHILYKLKLVFSNLYLHLQPHEIENIVNKAIPLATKLVYFTKELSQLVYQFFNNVGNIPVIFQNKVQDLIFQTFTLLLVDEIDDPSLANAYNAILQVIQLYLLSNSTNISLIVYFNEVIYKLGKSELIVPLLDTLDPEIPINMIINGSINLVDVMNYYRYVAFNLVTLSLLENSKKYNQLAEVYFRILLRFPNLGLNLYTIEDEDKSLKSDKRNEFIINLAERQELSLVYVLNYLLSLRSLRNLIDSPTLYKNELKFLVRSVSFCLSKDINELASQPGSTRSSMVSIPQYKMEVEKKVELERKFCDKGKFSSLGGTILYGSYKEKLKLVINFGEAFDTPNINLSNIYDRLNTHNLVDTNKVVEKLILAITKIVHSVCES</sequence>
<dbReference type="Proteomes" id="UP000011777">
    <property type="component" value="Unassembled WGS sequence"/>
</dbReference>
<proteinExistence type="predicted"/>
<dbReference type="OrthoDB" id="2150604at2759"/>
<organism evidence="1 2">
    <name type="scientific">Candida maltosa (strain Xu316)</name>
    <name type="common">Yeast</name>
    <dbReference type="NCBI Taxonomy" id="1245528"/>
    <lineage>
        <taxon>Eukaryota</taxon>
        <taxon>Fungi</taxon>
        <taxon>Dikarya</taxon>
        <taxon>Ascomycota</taxon>
        <taxon>Saccharomycotina</taxon>
        <taxon>Pichiomycetes</taxon>
        <taxon>Debaryomycetaceae</taxon>
        <taxon>Candida/Lodderomyces clade</taxon>
        <taxon>Candida</taxon>
    </lineage>
</organism>
<evidence type="ECO:0000313" key="2">
    <source>
        <dbReference type="Proteomes" id="UP000011777"/>
    </source>
</evidence>
<dbReference type="eggNOG" id="ENOG502QTAU">
    <property type="taxonomic scope" value="Eukaryota"/>
</dbReference>
<comment type="caution">
    <text evidence="1">The sequence shown here is derived from an EMBL/GenBank/DDBJ whole genome shotgun (WGS) entry which is preliminary data.</text>
</comment>
<accession>M3K762</accession>
<dbReference type="Pfam" id="PF07247">
    <property type="entry name" value="AATase"/>
    <property type="match status" value="1"/>
</dbReference>
<name>M3K762_CANMX</name>
<dbReference type="AlphaFoldDB" id="M3K762"/>
<gene>
    <name evidence="1" type="ORF">G210_1648</name>
</gene>
<evidence type="ECO:0008006" key="3">
    <source>
        <dbReference type="Google" id="ProtNLM"/>
    </source>
</evidence>
<dbReference type="GO" id="GO:0008080">
    <property type="term" value="F:N-acetyltransferase activity"/>
    <property type="evidence" value="ECO:0007669"/>
    <property type="project" value="TreeGrafter"/>
</dbReference>
<reference evidence="1 2" key="1">
    <citation type="submission" date="2013-02" db="EMBL/GenBank/DDBJ databases">
        <title>Genome sequence of Candida maltosa Xu316, a potential industrial strain for xylitol and ethanol production.</title>
        <authorList>
            <person name="Yu J."/>
            <person name="Wang Q."/>
            <person name="Geng X."/>
            <person name="Bao W."/>
            <person name="He P."/>
            <person name="Cai J."/>
        </authorList>
    </citation>
    <scope>NUCLEOTIDE SEQUENCE [LARGE SCALE GENOMIC DNA]</scope>
    <source>
        <strain evidence="2">Xu316</strain>
    </source>
</reference>
<feature type="non-terminal residue" evidence="1">
    <location>
        <position position="1"/>
    </location>
</feature>
<keyword evidence="2" id="KW-1185">Reference proteome</keyword>
<dbReference type="InterPro" id="IPR052058">
    <property type="entry name" value="Alcohol_O-acetyltransferase"/>
</dbReference>
<evidence type="ECO:0000313" key="1">
    <source>
        <dbReference type="EMBL" id="EMG50679.1"/>
    </source>
</evidence>